<dbReference type="InterPro" id="IPR008286">
    <property type="entry name" value="Prn/Lys/Arg_de-COase_C"/>
</dbReference>
<evidence type="ECO:0000256" key="3">
    <source>
        <dbReference type="ARBA" id="ARBA00022793"/>
    </source>
</evidence>
<dbReference type="InterPro" id="IPR036633">
    <property type="entry name" value="Prn/Lys/Arg_de-COase_C_sf"/>
</dbReference>
<dbReference type="GO" id="GO:0016831">
    <property type="term" value="F:carboxy-lyase activity"/>
    <property type="evidence" value="ECO:0007669"/>
    <property type="project" value="UniProtKB-KW"/>
</dbReference>
<comment type="similarity">
    <text evidence="2">Belongs to the Orn/Lys/Arg decarboxylase class-I family.</text>
</comment>
<dbReference type="Gene3D" id="3.90.100.10">
    <property type="entry name" value="Orn/Lys/Arg decarboxylase, C-terminal domain"/>
    <property type="match status" value="1"/>
</dbReference>
<name>A0A096BVG8_9FIRM</name>
<evidence type="ECO:0000313" key="8">
    <source>
        <dbReference type="Proteomes" id="UP000029628"/>
    </source>
</evidence>
<gene>
    <name evidence="7" type="ORF">HMPREF0872_07460</name>
</gene>
<organism evidence="7 8">
    <name type="scientific">Veillonella montpellierensis DNF00314</name>
    <dbReference type="NCBI Taxonomy" id="1401067"/>
    <lineage>
        <taxon>Bacteria</taxon>
        <taxon>Bacillati</taxon>
        <taxon>Bacillota</taxon>
        <taxon>Negativicutes</taxon>
        <taxon>Veillonellales</taxon>
        <taxon>Veillonellaceae</taxon>
        <taxon>Veillonella</taxon>
    </lineage>
</organism>
<dbReference type="AlphaFoldDB" id="A0A096BVG8"/>
<keyword evidence="5" id="KW-0456">Lyase</keyword>
<protein>
    <submittedName>
        <fullName evidence="7">Arginine 2-monooxygenase</fullName>
    </submittedName>
</protein>
<dbReference type="PROSITE" id="PS00703">
    <property type="entry name" value="OKR_DC_1"/>
    <property type="match status" value="1"/>
</dbReference>
<comment type="cofactor">
    <cofactor evidence="1">
        <name>pyridoxal 5'-phosphate</name>
        <dbReference type="ChEBI" id="CHEBI:597326"/>
    </cofactor>
</comment>
<dbReference type="InterPro" id="IPR052357">
    <property type="entry name" value="Orn_Lys_Arg_decarboxylase-I"/>
</dbReference>
<evidence type="ECO:0000256" key="1">
    <source>
        <dbReference type="ARBA" id="ARBA00001933"/>
    </source>
</evidence>
<keyword evidence="4" id="KW-0663">Pyridoxal phosphate</keyword>
<dbReference type="Pfam" id="PF01276">
    <property type="entry name" value="OKR_DC_1"/>
    <property type="match status" value="1"/>
</dbReference>
<evidence type="ECO:0000256" key="4">
    <source>
        <dbReference type="ARBA" id="ARBA00022898"/>
    </source>
</evidence>
<dbReference type="PANTHER" id="PTHR43277:SF4">
    <property type="entry name" value="ARGININE DECARBOXYLASE"/>
    <property type="match status" value="1"/>
</dbReference>
<dbReference type="InterPro" id="IPR000310">
    <property type="entry name" value="Orn/Lys/Arg_deCO2ase_major_dom"/>
</dbReference>
<dbReference type="InterPro" id="IPR015421">
    <property type="entry name" value="PyrdxlP-dep_Trfase_major"/>
</dbReference>
<comment type="caution">
    <text evidence="7">The sequence shown here is derived from an EMBL/GenBank/DDBJ whole genome shotgun (WGS) entry which is preliminary data.</text>
</comment>
<dbReference type="Proteomes" id="UP000029628">
    <property type="component" value="Unassembled WGS sequence"/>
</dbReference>
<dbReference type="eggNOG" id="COG1982">
    <property type="taxonomic scope" value="Bacteria"/>
</dbReference>
<dbReference type="SUPFAM" id="SSF53383">
    <property type="entry name" value="PLP-dependent transferases"/>
    <property type="match status" value="1"/>
</dbReference>
<evidence type="ECO:0000256" key="2">
    <source>
        <dbReference type="ARBA" id="ARBA00010671"/>
    </source>
</evidence>
<evidence type="ECO:0000256" key="5">
    <source>
        <dbReference type="ARBA" id="ARBA00023239"/>
    </source>
</evidence>
<dbReference type="InterPro" id="IPR015424">
    <property type="entry name" value="PyrdxlP-dep_Trfase"/>
</dbReference>
<dbReference type="EMBL" id="JRNT01000029">
    <property type="protein sequence ID" value="KGF46722.1"/>
    <property type="molecule type" value="Genomic_DNA"/>
</dbReference>
<dbReference type="CDD" id="cd00615">
    <property type="entry name" value="Orn_deC_like"/>
    <property type="match status" value="1"/>
</dbReference>
<sequence length="494" mass="54388">MNINKQKHMPFVEALEAYKAECFVPFHTPGHKLGQEAPKSLKRWLGNTLAYDLGVMYALDDLHEPEGALREAQMLAADVYGAKQCWFSINGTTALIETMIMSVVGEHDTVIIPREAHKSINNALVLSGATPVYLEGRYSNRWNIPLGTTVEEVSMCLQAHPEAKAIVLVYPNYYGIGVDIEAIVEMAHAHGVIVLVDEAHGAHLPFSEALPVEAIAAGADLVAQSTHKLVGSLTQTSILLGQGQRIDYRRVTQVHQMLQSTSPNYIFLASLDMARHQLATEGDVLVERAVMLAHQLRRQLMAIAGIRVMDLTSLEGVTHFDLTKVLIDASELGLDGISFEKLLRKEHIEVELVQGNHVLVLITIGDTLASIQALVQGIQRISDSMINTIRTDNTIVPPTRTIHPLPKPVVAMTPRQAFYKGYKQISLQEAIGCISAETISYYPPGIPFLSRGEVITKEVVDYIESQRLARYIPNGAADITLSTIRVIDESNRAV</sequence>
<proteinExistence type="inferred from homology"/>
<evidence type="ECO:0000313" key="7">
    <source>
        <dbReference type="EMBL" id="KGF46722.1"/>
    </source>
</evidence>
<dbReference type="GO" id="GO:0004497">
    <property type="term" value="F:monooxygenase activity"/>
    <property type="evidence" value="ECO:0007669"/>
    <property type="project" value="UniProtKB-KW"/>
</dbReference>
<accession>A0A096BVG8</accession>
<dbReference type="Gene3D" id="3.40.640.10">
    <property type="entry name" value="Type I PLP-dependent aspartate aminotransferase-like (Major domain)"/>
    <property type="match status" value="1"/>
</dbReference>
<keyword evidence="3" id="KW-0210">Decarboxylase</keyword>
<dbReference type="PANTHER" id="PTHR43277">
    <property type="entry name" value="ARGININE DECARBOXYLASE"/>
    <property type="match status" value="1"/>
</dbReference>
<dbReference type="Pfam" id="PF03711">
    <property type="entry name" value="OKR_DC_1_C"/>
    <property type="match status" value="1"/>
</dbReference>
<keyword evidence="7" id="KW-0560">Oxidoreductase</keyword>
<feature type="domain" description="Orn/Lys/Arg decarboxylases family 1 pyridoxal-P attachment site" evidence="6">
    <location>
        <begin position="223"/>
        <end position="237"/>
    </location>
</feature>
<reference evidence="7 8" key="1">
    <citation type="submission" date="2014-07" db="EMBL/GenBank/DDBJ databases">
        <authorList>
            <person name="McCorrison J."/>
            <person name="Sanka R."/>
            <person name="Torralba M."/>
            <person name="Gillis M."/>
            <person name="Haft D.H."/>
            <person name="Methe B."/>
            <person name="Sutton G."/>
            <person name="Nelson K.E."/>
        </authorList>
    </citation>
    <scope>NUCLEOTIDE SEQUENCE [LARGE SCALE GENOMIC DNA]</scope>
    <source>
        <strain evidence="7 8">DNF00314</strain>
    </source>
</reference>
<keyword evidence="8" id="KW-1185">Reference proteome</keyword>
<keyword evidence="7" id="KW-0503">Monooxygenase</keyword>
<dbReference type="SUPFAM" id="SSF55904">
    <property type="entry name" value="Ornithine decarboxylase C-terminal domain"/>
    <property type="match status" value="1"/>
</dbReference>
<evidence type="ECO:0000259" key="6">
    <source>
        <dbReference type="PROSITE" id="PS00703"/>
    </source>
</evidence>